<dbReference type="STRING" id="560819.SAMN05428998_13737"/>
<dbReference type="InterPro" id="IPR025711">
    <property type="entry name" value="PepSY"/>
</dbReference>
<feature type="domain" description="PepSY" evidence="2">
    <location>
        <begin position="47"/>
        <end position="102"/>
    </location>
</feature>
<organism evidence="3 4">
    <name type="scientific">Tistlia consotensis USBA 355</name>
    <dbReference type="NCBI Taxonomy" id="560819"/>
    <lineage>
        <taxon>Bacteria</taxon>
        <taxon>Pseudomonadati</taxon>
        <taxon>Pseudomonadota</taxon>
        <taxon>Alphaproteobacteria</taxon>
        <taxon>Rhodospirillales</taxon>
        <taxon>Rhodovibrionaceae</taxon>
        <taxon>Tistlia</taxon>
    </lineage>
</organism>
<feature type="signal peptide" evidence="1">
    <location>
        <begin position="1"/>
        <end position="25"/>
    </location>
</feature>
<keyword evidence="4" id="KW-1185">Reference proteome</keyword>
<dbReference type="EMBL" id="FWZX01000037">
    <property type="protein sequence ID" value="SMF77735.1"/>
    <property type="molecule type" value="Genomic_DNA"/>
</dbReference>
<feature type="chain" id="PRO_5012509215" evidence="1">
    <location>
        <begin position="26"/>
        <end position="117"/>
    </location>
</feature>
<protein>
    <submittedName>
        <fullName evidence="3">Peptidase propeptide and YPEB domain-containing protein</fullName>
    </submittedName>
</protein>
<name>A0A1Y6CUD5_9PROT</name>
<dbReference type="Proteomes" id="UP000192917">
    <property type="component" value="Unassembled WGS sequence"/>
</dbReference>
<dbReference type="Pfam" id="PF03413">
    <property type="entry name" value="PepSY"/>
    <property type="match status" value="1"/>
</dbReference>
<accession>A0A1Y6CUD5</accession>
<evidence type="ECO:0000259" key="2">
    <source>
        <dbReference type="Pfam" id="PF03413"/>
    </source>
</evidence>
<evidence type="ECO:0000313" key="4">
    <source>
        <dbReference type="Proteomes" id="UP000192917"/>
    </source>
</evidence>
<dbReference type="AlphaFoldDB" id="A0A1Y6CUD5"/>
<reference evidence="3 4" key="1">
    <citation type="submission" date="2017-04" db="EMBL/GenBank/DDBJ databases">
        <authorList>
            <person name="Afonso C.L."/>
            <person name="Miller P.J."/>
            <person name="Scott M.A."/>
            <person name="Spackman E."/>
            <person name="Goraichik I."/>
            <person name="Dimitrov K.M."/>
            <person name="Suarez D.L."/>
            <person name="Swayne D.E."/>
        </authorList>
    </citation>
    <scope>NUCLEOTIDE SEQUENCE [LARGE SCALE GENOMIC DNA]</scope>
    <source>
        <strain evidence="3 4">USBA 355</strain>
    </source>
</reference>
<evidence type="ECO:0000313" key="3">
    <source>
        <dbReference type="EMBL" id="SMF77735.1"/>
    </source>
</evidence>
<proteinExistence type="predicted"/>
<dbReference type="Gene3D" id="3.10.450.40">
    <property type="match status" value="1"/>
</dbReference>
<gene>
    <name evidence="3" type="ORF">SAMN05428998_13737</name>
</gene>
<sequence>MFRSKLVPVVMATALAVGAAGLAQAESGKHEAGDRQEIQTILSAKTSLSQAVAAAERQTGGKAMEAALEPHAGGSAYAVTIAEADGARLVLVSPDSGKVLAVTAAKSGGDEEREDDD</sequence>
<dbReference type="RefSeq" id="WP_085126055.1">
    <property type="nucleotide sequence ID" value="NZ_FWZX01000037.1"/>
</dbReference>
<evidence type="ECO:0000256" key="1">
    <source>
        <dbReference type="SAM" id="SignalP"/>
    </source>
</evidence>
<keyword evidence="1" id="KW-0732">Signal</keyword>